<evidence type="ECO:0000313" key="4">
    <source>
        <dbReference type="Proteomes" id="UP000559256"/>
    </source>
</evidence>
<evidence type="ECO:0000259" key="2">
    <source>
        <dbReference type="Pfam" id="PF03732"/>
    </source>
</evidence>
<dbReference type="Proteomes" id="UP000559256">
    <property type="component" value="Unassembled WGS sequence"/>
</dbReference>
<dbReference type="EMBL" id="JAACJM010000100">
    <property type="protein sequence ID" value="KAF5346653.1"/>
    <property type="molecule type" value="Genomic_DNA"/>
</dbReference>
<gene>
    <name evidence="3" type="ORF">D9758_013229</name>
</gene>
<dbReference type="AlphaFoldDB" id="A0A8H5CS76"/>
<keyword evidence="4" id="KW-1185">Reference proteome</keyword>
<feature type="compositionally biased region" description="Low complexity" evidence="1">
    <location>
        <begin position="71"/>
        <end position="88"/>
    </location>
</feature>
<accession>A0A8H5CS76</accession>
<sequence length="251" mass="27842">MTVELQVFAPSVLVAFTGERLQASFAKEQLRHVGRMADKPSYEYIYPFPADTSESDSDSAHTALAPPPTVPQDSSSTPQFSPPSSRLLRVRVNNLPRSSLPSKAEIALHLPNPHHNTPLDLHPLLCLLLLPLITLLEFHMLRRPHLASLMVNVLMAESGGPTGRAATYHQSLIDHGHLYGSSHFDTWREFETEFIKEFMPEDERTQASLTLEGTASVDKYVDNFCALITMAGLNVEPVLYSTDPTEPTIKA</sequence>
<dbReference type="Pfam" id="PF03732">
    <property type="entry name" value="Retrotrans_gag"/>
    <property type="match status" value="1"/>
</dbReference>
<evidence type="ECO:0000313" key="3">
    <source>
        <dbReference type="EMBL" id="KAF5346653.1"/>
    </source>
</evidence>
<comment type="caution">
    <text evidence="3">The sequence shown here is derived from an EMBL/GenBank/DDBJ whole genome shotgun (WGS) entry which is preliminary data.</text>
</comment>
<proteinExistence type="predicted"/>
<protein>
    <recommendedName>
        <fullName evidence="2">Retrotransposon gag domain-containing protein</fullName>
    </recommendedName>
</protein>
<name>A0A8H5CS76_9AGAR</name>
<organism evidence="3 4">
    <name type="scientific">Tetrapyrgos nigripes</name>
    <dbReference type="NCBI Taxonomy" id="182062"/>
    <lineage>
        <taxon>Eukaryota</taxon>
        <taxon>Fungi</taxon>
        <taxon>Dikarya</taxon>
        <taxon>Basidiomycota</taxon>
        <taxon>Agaricomycotina</taxon>
        <taxon>Agaricomycetes</taxon>
        <taxon>Agaricomycetidae</taxon>
        <taxon>Agaricales</taxon>
        <taxon>Marasmiineae</taxon>
        <taxon>Marasmiaceae</taxon>
        <taxon>Tetrapyrgos</taxon>
    </lineage>
</organism>
<evidence type="ECO:0000256" key="1">
    <source>
        <dbReference type="SAM" id="MobiDB-lite"/>
    </source>
</evidence>
<feature type="domain" description="Retrotransposon gag" evidence="2">
    <location>
        <begin position="163"/>
        <end position="231"/>
    </location>
</feature>
<feature type="region of interest" description="Disordered" evidence="1">
    <location>
        <begin position="52"/>
        <end position="88"/>
    </location>
</feature>
<reference evidence="3 4" key="1">
    <citation type="journal article" date="2020" name="ISME J.">
        <title>Uncovering the hidden diversity of litter-decomposition mechanisms in mushroom-forming fungi.</title>
        <authorList>
            <person name="Floudas D."/>
            <person name="Bentzer J."/>
            <person name="Ahren D."/>
            <person name="Johansson T."/>
            <person name="Persson P."/>
            <person name="Tunlid A."/>
        </authorList>
    </citation>
    <scope>NUCLEOTIDE SEQUENCE [LARGE SCALE GENOMIC DNA]</scope>
    <source>
        <strain evidence="3 4">CBS 291.85</strain>
    </source>
</reference>
<dbReference type="InterPro" id="IPR005162">
    <property type="entry name" value="Retrotrans_gag_dom"/>
</dbReference>